<dbReference type="InterPro" id="IPR032466">
    <property type="entry name" value="Metal_Hydrolase"/>
</dbReference>
<dbReference type="SUPFAM" id="SSF51556">
    <property type="entry name" value="Metallo-dependent hydrolases"/>
    <property type="match status" value="1"/>
</dbReference>
<dbReference type="GO" id="GO:0016788">
    <property type="term" value="F:hydrolase activity, acting on ester bonds"/>
    <property type="evidence" value="ECO:0007669"/>
    <property type="project" value="InterPro"/>
</dbReference>
<dbReference type="Proteomes" id="UP000038830">
    <property type="component" value="Unassembled WGS sequence"/>
</dbReference>
<feature type="binding site" evidence="1">
    <location>
        <position position="9"/>
    </location>
    <ligand>
        <name>a divalent metal cation</name>
        <dbReference type="ChEBI" id="CHEBI:60240"/>
        <label>1</label>
    </ligand>
</feature>
<dbReference type="GO" id="GO:0046872">
    <property type="term" value="F:metal ion binding"/>
    <property type="evidence" value="ECO:0007669"/>
    <property type="project" value="UniProtKB-KW"/>
</dbReference>
<name>A0A0H5C2N3_CYBJN</name>
<gene>
    <name evidence="2" type="ORF">BN1211_2320</name>
</gene>
<feature type="binding site" evidence="1">
    <location>
        <position position="7"/>
    </location>
    <ligand>
        <name>a divalent metal cation</name>
        <dbReference type="ChEBI" id="CHEBI:60240"/>
        <label>1</label>
    </ligand>
</feature>
<sequence>MALYDAHCHISTDFNGDDIDELIARVKRWAPAQFVVMSTNHLDYKYVDELATNCSNVIPSFGVHPWYSHLFTLESGGVDKKTHYCSVFGTEDVEATLLEILPEPIHFETHLRQLVALCLKHSPRVCWGELGLDKLFRVPDNGFYSNPQRPSTKLTNYRVSMSHQKRILERQLDAALQHNWPLSLHNVKAGGAVVTILRESLERNGIGHGARVCFHSYTGSIDTLKMVMKQLKHHTIFVSVSGCINLARMDEFKELCNVVPRGQLLTETDLCLNYKHPDTYEELVKVSQTVLDVRGNDEEEWSFPLNNFLS</sequence>
<feature type="binding site" evidence="1">
    <location>
        <position position="129"/>
    </location>
    <ligand>
        <name>a divalent metal cation</name>
        <dbReference type="ChEBI" id="CHEBI:60240"/>
        <label>1</label>
    </ligand>
</feature>
<evidence type="ECO:0000256" key="1">
    <source>
        <dbReference type="PIRSR" id="PIRSR005902-1"/>
    </source>
</evidence>
<evidence type="ECO:0008006" key="4">
    <source>
        <dbReference type="Google" id="ProtNLM"/>
    </source>
</evidence>
<dbReference type="InterPro" id="IPR001130">
    <property type="entry name" value="TatD-like"/>
</dbReference>
<reference evidence="3" key="1">
    <citation type="journal article" date="2015" name="J. Biotechnol.">
        <title>The structure of the Cyberlindnera jadinii genome and its relation to Candida utilis analyzed by the occurrence of single nucleotide polymorphisms.</title>
        <authorList>
            <person name="Rupp O."/>
            <person name="Brinkrolf K."/>
            <person name="Buerth C."/>
            <person name="Kunigo M."/>
            <person name="Schneider J."/>
            <person name="Jaenicke S."/>
            <person name="Goesmann A."/>
            <person name="Puehler A."/>
            <person name="Jaeger K.-E."/>
            <person name="Ernst J.F."/>
        </authorList>
    </citation>
    <scope>NUCLEOTIDE SEQUENCE [LARGE SCALE GENOMIC DNA]</scope>
    <source>
        <strain evidence="3">ATCC 18201 / CBS 1600 / BCRC 20928 / JCM 3617 / NBRC 0987 / NRRL Y-1542</strain>
    </source>
</reference>
<keyword evidence="1" id="KW-0479">Metal-binding</keyword>
<evidence type="ECO:0000313" key="3">
    <source>
        <dbReference type="Proteomes" id="UP000038830"/>
    </source>
</evidence>
<accession>A0A0H5C2N3</accession>
<dbReference type="EMBL" id="CDQK01000002">
    <property type="protein sequence ID" value="CEP22056.1"/>
    <property type="molecule type" value="Genomic_DNA"/>
</dbReference>
<feature type="binding site" evidence="1">
    <location>
        <position position="215"/>
    </location>
    <ligand>
        <name>a divalent metal cation</name>
        <dbReference type="ChEBI" id="CHEBI:60240"/>
        <label>2</label>
    </ligand>
</feature>
<evidence type="ECO:0000313" key="2">
    <source>
        <dbReference type="EMBL" id="CEP22056.1"/>
    </source>
</evidence>
<dbReference type="InterPro" id="IPR053044">
    <property type="entry name" value="Metallo-hydrolase/TatD-type"/>
</dbReference>
<dbReference type="PANTHER" id="PTHR47345">
    <property type="entry name" value="CUT9-INTERACTING PROTEIN SCN1"/>
    <property type="match status" value="1"/>
</dbReference>
<dbReference type="Gene3D" id="3.20.20.140">
    <property type="entry name" value="Metal-dependent hydrolases"/>
    <property type="match status" value="1"/>
</dbReference>
<dbReference type="Pfam" id="PF01026">
    <property type="entry name" value="TatD_DNase"/>
    <property type="match status" value="1"/>
</dbReference>
<organism evidence="2 3">
    <name type="scientific">Cyberlindnera jadinii (strain ATCC 18201 / CBS 1600 / BCRC 20928 / JCM 3617 / NBRC 0987 / NRRL Y-1542)</name>
    <name type="common">Torula yeast</name>
    <name type="synonym">Candida utilis</name>
    <dbReference type="NCBI Taxonomy" id="983966"/>
    <lineage>
        <taxon>Eukaryota</taxon>
        <taxon>Fungi</taxon>
        <taxon>Dikarya</taxon>
        <taxon>Ascomycota</taxon>
        <taxon>Saccharomycotina</taxon>
        <taxon>Saccharomycetes</taxon>
        <taxon>Phaffomycetales</taxon>
        <taxon>Phaffomycetaceae</taxon>
        <taxon>Cyberlindnera</taxon>
    </lineage>
</organism>
<dbReference type="PANTHER" id="PTHR47345:SF1">
    <property type="entry name" value="CUT9-INTERACTING PROTEIN SCN1"/>
    <property type="match status" value="1"/>
</dbReference>
<feature type="binding site" evidence="1">
    <location>
        <position position="269"/>
    </location>
    <ligand>
        <name>a divalent metal cation</name>
        <dbReference type="ChEBI" id="CHEBI:60240"/>
        <label>1</label>
    </ligand>
</feature>
<proteinExistence type="predicted"/>
<protein>
    <recommendedName>
        <fullName evidence="4">Metallo-dependent hydrolase</fullName>
    </recommendedName>
</protein>
<dbReference type="PIRSF" id="PIRSF005902">
    <property type="entry name" value="DNase_TatD"/>
    <property type="match status" value="1"/>
</dbReference>
<feature type="binding site" evidence="1">
    <location>
        <position position="185"/>
    </location>
    <ligand>
        <name>a divalent metal cation</name>
        <dbReference type="ChEBI" id="CHEBI:60240"/>
        <label>2</label>
    </ligand>
</feature>
<dbReference type="AlphaFoldDB" id="A0A0H5C2N3"/>